<organism evidence="3 4">
    <name type="scientific">Lysobacter hankyongensis</name>
    <dbReference type="NCBI Taxonomy" id="1176535"/>
    <lineage>
        <taxon>Bacteria</taxon>
        <taxon>Pseudomonadati</taxon>
        <taxon>Pseudomonadota</taxon>
        <taxon>Gammaproteobacteria</taxon>
        <taxon>Lysobacterales</taxon>
        <taxon>Lysobacteraceae</taxon>
        <taxon>Lysobacter</taxon>
    </lineage>
</organism>
<keyword evidence="1" id="KW-1133">Transmembrane helix</keyword>
<dbReference type="InterPro" id="IPR018551">
    <property type="entry name" value="DUF2007"/>
</dbReference>
<comment type="caution">
    <text evidence="3">The sequence shown here is derived from an EMBL/GenBank/DDBJ whole genome shotgun (WGS) entry which is preliminary data.</text>
</comment>
<proteinExistence type="predicted"/>
<reference evidence="4" key="1">
    <citation type="journal article" date="2019" name="Int. J. Syst. Evol. Microbiol.">
        <title>The Global Catalogue of Microorganisms (GCM) 10K type strain sequencing project: providing services to taxonomists for standard genome sequencing and annotation.</title>
        <authorList>
            <consortium name="The Broad Institute Genomics Platform"/>
            <consortium name="The Broad Institute Genome Sequencing Center for Infectious Disease"/>
            <person name="Wu L."/>
            <person name="Ma J."/>
        </authorList>
    </citation>
    <scope>NUCLEOTIDE SEQUENCE [LARGE SCALE GENOMIC DNA]</scope>
    <source>
        <strain evidence="4">JCM 18204</strain>
    </source>
</reference>
<feature type="transmembrane region" description="Helical" evidence="1">
    <location>
        <begin position="99"/>
        <end position="117"/>
    </location>
</feature>
<accession>A0ABP9ATL5</accession>
<keyword evidence="1" id="KW-0812">Transmembrane</keyword>
<feature type="domain" description="DUF2007" evidence="2">
    <location>
        <begin position="1"/>
        <end position="67"/>
    </location>
</feature>
<dbReference type="Proteomes" id="UP001499959">
    <property type="component" value="Unassembled WGS sequence"/>
</dbReference>
<evidence type="ECO:0000259" key="2">
    <source>
        <dbReference type="Pfam" id="PF09413"/>
    </source>
</evidence>
<evidence type="ECO:0000256" key="1">
    <source>
        <dbReference type="SAM" id="Phobius"/>
    </source>
</evidence>
<evidence type="ECO:0000313" key="3">
    <source>
        <dbReference type="EMBL" id="GAA4785735.1"/>
    </source>
</evidence>
<dbReference type="Gene3D" id="3.30.70.790">
    <property type="entry name" value="UreE, C-terminal domain"/>
    <property type="match status" value="1"/>
</dbReference>
<evidence type="ECO:0000313" key="4">
    <source>
        <dbReference type="Proteomes" id="UP001499959"/>
    </source>
</evidence>
<keyword evidence="4" id="KW-1185">Reference proteome</keyword>
<dbReference type="Pfam" id="PF09413">
    <property type="entry name" value="DUF2007"/>
    <property type="match status" value="1"/>
</dbReference>
<dbReference type="EMBL" id="BAABJE010000002">
    <property type="protein sequence ID" value="GAA4785735.1"/>
    <property type="molecule type" value="Genomic_DNA"/>
</dbReference>
<keyword evidence="1" id="KW-0472">Membrane</keyword>
<protein>
    <recommendedName>
        <fullName evidence="2">DUF2007 domain-containing protein</fullName>
    </recommendedName>
</protein>
<dbReference type="RefSeq" id="WP_345302014.1">
    <property type="nucleotide sequence ID" value="NZ_BAABJE010000002.1"/>
</dbReference>
<gene>
    <name evidence="3" type="ORF">GCM10023307_08050</name>
</gene>
<name>A0ABP9ATL5_9GAMM</name>
<sequence>MIIAYRAANIADAHLVRQMLEAEGIPAFIQGEYLQGAVGELPANTEILVRVSDDRYDDARAVVAEWESGEPVVFDDDEDGEDATAAATAPTAKRSAIRYFLLFVAIVVGGSVAMMLLQRLAEG</sequence>